<evidence type="ECO:0000313" key="12">
    <source>
        <dbReference type="Proteomes" id="UP000243525"/>
    </source>
</evidence>
<dbReference type="InterPro" id="IPR039910">
    <property type="entry name" value="D15-like"/>
</dbReference>
<dbReference type="PANTHER" id="PTHR12815">
    <property type="entry name" value="SORTING AND ASSEMBLY MACHINERY SAMM50 PROTEIN FAMILY MEMBER"/>
    <property type="match status" value="1"/>
</dbReference>
<dbReference type="Proteomes" id="UP000243525">
    <property type="component" value="Unassembled WGS sequence"/>
</dbReference>
<comment type="subcellular location">
    <subcellularLocation>
        <location evidence="1">Membrane</location>
    </subcellularLocation>
</comment>
<gene>
    <name evidence="11" type="ORF">C8N47_102125</name>
</gene>
<dbReference type="InterPro" id="IPR023707">
    <property type="entry name" value="OM_assembly_BamA"/>
</dbReference>
<dbReference type="Gene3D" id="3.10.20.310">
    <property type="entry name" value="membrane protein fhac"/>
    <property type="match status" value="3"/>
</dbReference>
<sequence length="607" mass="68856">MQRRLILAAIFTLLLFFNSHVFAQENYEIRHINFVGNDSIDDDLLLDAMVMHPLSYIEKTFSKKEPALYNREMLETDLERLTRYYQREGFIDVSIELAAIKQNDQKKKVDLRFRIEQGMPFTIDSISISQTASSTAVNIDSVFRSVKAKLQLQPNSRFSDDALISDLNLLKNAFSGNGYAYTTADYQLSLNKDAQKVSIHYLINTGPLCHFGPTQLDGNKHTDDKFIRKQLLFSEGDIYSTSRIDESRQKLYKLQLFSILSIQPELTQQHDTPVPVKIYIKEAPRLSSKYGAGYGTEDKFRAFAELTYKGFPGDASRLKMQLKHSALRPYQVSLNWIQPQFLYPRLSLTVNPFISRNNEPGYKIQDMGLNVKLANELSDQLSAQTNYYLERVKTYDAEVDSLGSSTNDIPYQKSGFIFSVFYDSSEPKFSPTHGLNITLACKLNGYAFGGDYNYSRIWTDIRHYRKMGTLVLASRLRVGGIHSGDADHFIPVEDRFFAGGSNSIRGWQYSELGPLRDNGKPLGGSSVLEGAVELRIPLAWKLSVVSFLDFGNVWVDEFQYQLNELAYAGGGGLRFDTPIGPIRFDVGVPLWNEKRSAAFFISVGQAF</sequence>
<dbReference type="InterPro" id="IPR010827">
    <property type="entry name" value="BamA/TamA_POTRA"/>
</dbReference>
<evidence type="ECO:0000256" key="5">
    <source>
        <dbReference type="ARBA" id="ARBA00023136"/>
    </source>
</evidence>
<evidence type="ECO:0000259" key="9">
    <source>
        <dbReference type="Pfam" id="PF01103"/>
    </source>
</evidence>
<reference evidence="11 12" key="1">
    <citation type="submission" date="2018-04" db="EMBL/GenBank/DDBJ databases">
        <title>Genomic Encyclopedia of Archaeal and Bacterial Type Strains, Phase II (KMG-II): from individual species to whole genera.</title>
        <authorList>
            <person name="Goeker M."/>
        </authorList>
    </citation>
    <scope>NUCLEOTIDE SEQUENCE [LARGE SCALE GENOMIC DNA]</scope>
    <source>
        <strain evidence="11 12">DSM 28823</strain>
    </source>
</reference>
<evidence type="ECO:0000256" key="8">
    <source>
        <dbReference type="SAM" id="SignalP"/>
    </source>
</evidence>
<feature type="chain" id="PRO_5015599525" description="Outer membrane protein assembly factor BamA" evidence="8">
    <location>
        <begin position="24"/>
        <end position="607"/>
    </location>
</feature>
<evidence type="ECO:0000313" key="11">
    <source>
        <dbReference type="EMBL" id="PTN10140.1"/>
    </source>
</evidence>
<comment type="caution">
    <text evidence="11">The sequence shown here is derived from an EMBL/GenBank/DDBJ whole genome shotgun (WGS) entry which is preliminary data.</text>
</comment>
<dbReference type="Pfam" id="PF01103">
    <property type="entry name" value="Omp85"/>
    <property type="match status" value="1"/>
</dbReference>
<name>A0A2T5C5E9_9BACT</name>
<keyword evidence="6" id="KW-0998">Cell outer membrane</keyword>
<feature type="domain" description="Bacterial surface antigen (D15)" evidence="9">
    <location>
        <begin position="313"/>
        <end position="607"/>
    </location>
</feature>
<protein>
    <recommendedName>
        <fullName evidence="7">Outer membrane protein assembly factor BamA</fullName>
    </recommendedName>
</protein>
<evidence type="ECO:0000256" key="4">
    <source>
        <dbReference type="ARBA" id="ARBA00022737"/>
    </source>
</evidence>
<evidence type="ECO:0000256" key="6">
    <source>
        <dbReference type="ARBA" id="ARBA00023237"/>
    </source>
</evidence>
<feature type="domain" description="POTRA" evidence="10">
    <location>
        <begin position="27"/>
        <end position="118"/>
    </location>
</feature>
<accession>A0A2T5C5E9</accession>
<evidence type="ECO:0000259" key="10">
    <source>
        <dbReference type="Pfam" id="PF07244"/>
    </source>
</evidence>
<proteinExistence type="predicted"/>
<dbReference type="InterPro" id="IPR000184">
    <property type="entry name" value="Bac_surfAg_D15"/>
</dbReference>
<feature type="domain" description="POTRA" evidence="10">
    <location>
        <begin position="146"/>
        <end position="206"/>
    </location>
</feature>
<dbReference type="GO" id="GO:0009279">
    <property type="term" value="C:cell outer membrane"/>
    <property type="evidence" value="ECO:0007669"/>
    <property type="project" value="UniProtKB-UniRule"/>
</dbReference>
<dbReference type="Gene3D" id="2.40.160.50">
    <property type="entry name" value="membrane protein fhac: a member of the omp85/tpsb transporter family"/>
    <property type="match status" value="1"/>
</dbReference>
<keyword evidence="2" id="KW-1134">Transmembrane beta strand</keyword>
<keyword evidence="5" id="KW-0472">Membrane</keyword>
<evidence type="ECO:0000256" key="2">
    <source>
        <dbReference type="ARBA" id="ARBA00022452"/>
    </source>
</evidence>
<organism evidence="11 12">
    <name type="scientific">Mangrovibacterium marinum</name>
    <dbReference type="NCBI Taxonomy" id="1639118"/>
    <lineage>
        <taxon>Bacteria</taxon>
        <taxon>Pseudomonadati</taxon>
        <taxon>Bacteroidota</taxon>
        <taxon>Bacteroidia</taxon>
        <taxon>Marinilabiliales</taxon>
        <taxon>Prolixibacteraceae</taxon>
        <taxon>Mangrovibacterium</taxon>
    </lineage>
</organism>
<evidence type="ECO:0000256" key="1">
    <source>
        <dbReference type="ARBA" id="ARBA00004370"/>
    </source>
</evidence>
<evidence type="ECO:0000256" key="7">
    <source>
        <dbReference type="NCBIfam" id="TIGR03303"/>
    </source>
</evidence>
<dbReference type="NCBIfam" id="TIGR03303">
    <property type="entry name" value="OM_YaeT"/>
    <property type="match status" value="1"/>
</dbReference>
<dbReference type="GO" id="GO:0071709">
    <property type="term" value="P:membrane assembly"/>
    <property type="evidence" value="ECO:0007669"/>
    <property type="project" value="InterPro"/>
</dbReference>
<keyword evidence="4" id="KW-0677">Repeat</keyword>
<keyword evidence="8" id="KW-0732">Signal</keyword>
<dbReference type="PANTHER" id="PTHR12815:SF18">
    <property type="entry name" value="SORTING AND ASSEMBLY MACHINERY COMPONENT 50 HOMOLOG"/>
    <property type="match status" value="1"/>
</dbReference>
<dbReference type="AlphaFoldDB" id="A0A2T5C5E9"/>
<feature type="signal peptide" evidence="8">
    <location>
        <begin position="1"/>
        <end position="23"/>
    </location>
</feature>
<feature type="domain" description="POTRA" evidence="10">
    <location>
        <begin position="215"/>
        <end position="282"/>
    </location>
</feature>
<keyword evidence="12" id="KW-1185">Reference proteome</keyword>
<keyword evidence="3" id="KW-0812">Transmembrane</keyword>
<evidence type="ECO:0000256" key="3">
    <source>
        <dbReference type="ARBA" id="ARBA00022692"/>
    </source>
</evidence>
<dbReference type="Pfam" id="PF07244">
    <property type="entry name" value="POTRA"/>
    <property type="match status" value="3"/>
</dbReference>
<dbReference type="EMBL" id="QAAD01000002">
    <property type="protein sequence ID" value="PTN10140.1"/>
    <property type="molecule type" value="Genomic_DNA"/>
</dbReference>